<dbReference type="InterPro" id="IPR057207">
    <property type="entry name" value="FBXL15_LRR"/>
</dbReference>
<dbReference type="PANTHER" id="PTHR13318">
    <property type="entry name" value="PARTNER OF PAIRED, ISOFORM B-RELATED"/>
    <property type="match status" value="1"/>
</dbReference>
<dbReference type="SUPFAM" id="SSF52047">
    <property type="entry name" value="RNI-like"/>
    <property type="match status" value="1"/>
</dbReference>
<organism evidence="2">
    <name type="scientific">Cucumis melo</name>
    <name type="common">Muskmelon</name>
    <dbReference type="NCBI Taxonomy" id="3656"/>
    <lineage>
        <taxon>Eukaryota</taxon>
        <taxon>Viridiplantae</taxon>
        <taxon>Streptophyta</taxon>
        <taxon>Embryophyta</taxon>
        <taxon>Tracheophyta</taxon>
        <taxon>Spermatophyta</taxon>
        <taxon>Magnoliopsida</taxon>
        <taxon>eudicotyledons</taxon>
        <taxon>Gunneridae</taxon>
        <taxon>Pentapetalae</taxon>
        <taxon>rosids</taxon>
        <taxon>fabids</taxon>
        <taxon>Cucurbitales</taxon>
        <taxon>Cucurbitaceae</taxon>
        <taxon>Benincaseae</taxon>
        <taxon>Cucumis</taxon>
    </lineage>
</organism>
<evidence type="ECO:0000313" key="2">
    <source>
        <dbReference type="EnsemblPlants" id="MELO3C020856.2.1"/>
    </source>
</evidence>
<reference evidence="2" key="1">
    <citation type="submission" date="2023-03" db="UniProtKB">
        <authorList>
            <consortium name="EnsemblPlants"/>
        </authorList>
    </citation>
    <scope>IDENTIFICATION</scope>
</reference>
<dbReference type="Gramene" id="MELO3C020856.2.1">
    <property type="protein sequence ID" value="MELO3C020856.2.1"/>
    <property type="gene ID" value="MELO3C020856.2"/>
</dbReference>
<dbReference type="GO" id="GO:0019005">
    <property type="term" value="C:SCF ubiquitin ligase complex"/>
    <property type="evidence" value="ECO:0007669"/>
    <property type="project" value="TreeGrafter"/>
</dbReference>
<dbReference type="InterPro" id="IPR032675">
    <property type="entry name" value="LRR_dom_sf"/>
</dbReference>
<name>A0A9I9DLV1_CUCME</name>
<evidence type="ECO:0000259" key="1">
    <source>
        <dbReference type="Pfam" id="PF25372"/>
    </source>
</evidence>
<feature type="domain" description="F-box/LRR-repeat protein 15-like leucin rich repeat" evidence="1">
    <location>
        <begin position="86"/>
        <end position="223"/>
    </location>
</feature>
<proteinExistence type="predicted"/>
<dbReference type="InterPro" id="IPR006553">
    <property type="entry name" value="Leu-rich_rpt_Cys-con_subtyp"/>
</dbReference>
<dbReference type="EnsemblPlants" id="MELO3C020856.2.1">
    <property type="protein sequence ID" value="MELO3C020856.2.1"/>
    <property type="gene ID" value="MELO3C020856.2"/>
</dbReference>
<dbReference type="SMART" id="SM00367">
    <property type="entry name" value="LRR_CC"/>
    <property type="match status" value="4"/>
</dbReference>
<dbReference type="GO" id="GO:0031146">
    <property type="term" value="P:SCF-dependent proteasomal ubiquitin-dependent protein catabolic process"/>
    <property type="evidence" value="ECO:0007669"/>
    <property type="project" value="TreeGrafter"/>
</dbReference>
<sequence length="241" mass="26997">MDSDVVWSVEMELEPEIDRLPIDLLAHIFAMITSFTDLAQVYAIVEKRRACGVCRKWKEGVKLSLGRRKSLSFAGWKMDDNSTARLIRHAYSLRELDISRSRWGCQITDHGLYEISLAKCIPNLKSISLWGMAGITDKGVVQLISRANSLQNLNIGGTFVTDVSLYAIADSCPNLKTIVLWSCRHVTETGLLILVSKCRKLESINVWGMRVPVDCFIGLVAISPSLQIKSRSLLNSMWPVV</sequence>
<dbReference type="AlphaFoldDB" id="A0A9I9DLV1"/>
<dbReference type="Gene3D" id="3.80.10.10">
    <property type="entry name" value="Ribonuclease Inhibitor"/>
    <property type="match status" value="1"/>
</dbReference>
<protein>
    <recommendedName>
        <fullName evidence="1">F-box/LRR-repeat protein 15-like leucin rich repeat domain-containing protein</fullName>
    </recommendedName>
</protein>
<accession>A0A9I9DLV1</accession>
<dbReference type="FunFam" id="3.80.10.10:FF:000925">
    <property type="entry name" value="F-box protein At5g67140"/>
    <property type="match status" value="1"/>
</dbReference>
<dbReference type="Pfam" id="PF25372">
    <property type="entry name" value="DUF7885"/>
    <property type="match status" value="1"/>
</dbReference>